<dbReference type="CDD" id="cd00534">
    <property type="entry name" value="DHNA_DHNTPE"/>
    <property type="match status" value="1"/>
</dbReference>
<dbReference type="NCBIfam" id="TIGR01498">
    <property type="entry name" value="folK"/>
    <property type="match status" value="1"/>
</dbReference>
<dbReference type="GO" id="GO:0046656">
    <property type="term" value="P:folic acid biosynthetic process"/>
    <property type="evidence" value="ECO:0007669"/>
    <property type="project" value="UniProtKB-UniRule"/>
</dbReference>
<dbReference type="InterPro" id="IPR006157">
    <property type="entry name" value="FolB_dom"/>
</dbReference>
<dbReference type="FunFam" id="3.30.1130.10:FF:000003">
    <property type="entry name" value="7,8-dihydroneopterin aldolase"/>
    <property type="match status" value="1"/>
</dbReference>
<dbReference type="RefSeq" id="WP_084666505.1">
    <property type="nucleotide sequence ID" value="NZ_LT838272.1"/>
</dbReference>
<dbReference type="NCBIfam" id="TIGR00526">
    <property type="entry name" value="folB_dom"/>
    <property type="match status" value="1"/>
</dbReference>
<keyword evidence="16" id="KW-1185">Reference proteome</keyword>
<dbReference type="Gene3D" id="3.30.1130.10">
    <property type="match status" value="1"/>
</dbReference>
<dbReference type="AlphaFoldDB" id="A0A1W1W0T4"/>
<organism evidence="15 16">
    <name type="scientific">Thermanaeromonas toyohensis ToBE</name>
    <dbReference type="NCBI Taxonomy" id="698762"/>
    <lineage>
        <taxon>Bacteria</taxon>
        <taxon>Bacillati</taxon>
        <taxon>Bacillota</taxon>
        <taxon>Clostridia</taxon>
        <taxon>Neomoorellales</taxon>
        <taxon>Neomoorellaceae</taxon>
        <taxon>Thermanaeromonas</taxon>
    </lineage>
</organism>
<keyword evidence="11 13" id="KW-0289">Folate biosynthesis</keyword>
<evidence type="ECO:0000256" key="3">
    <source>
        <dbReference type="ARBA" id="ARBA00005013"/>
    </source>
</evidence>
<dbReference type="EC" id="4.1.2.25" evidence="13"/>
<evidence type="ECO:0000256" key="10">
    <source>
        <dbReference type="ARBA" id="ARBA00022840"/>
    </source>
</evidence>
<dbReference type="STRING" id="698762.SAMN00808754_2810"/>
<dbReference type="Pfam" id="PF02152">
    <property type="entry name" value="FolB"/>
    <property type="match status" value="1"/>
</dbReference>
<dbReference type="PANTHER" id="PTHR43071:SF1">
    <property type="entry name" value="2-AMINO-4-HYDROXY-6-HYDROXYMETHYLDIHYDROPTERIDINE PYROPHOSPHOKINASE"/>
    <property type="match status" value="1"/>
</dbReference>
<proteinExistence type="inferred from homology"/>
<evidence type="ECO:0000256" key="2">
    <source>
        <dbReference type="ARBA" id="ARBA00001353"/>
    </source>
</evidence>
<dbReference type="SMART" id="SM00905">
    <property type="entry name" value="FolB"/>
    <property type="match status" value="1"/>
</dbReference>
<dbReference type="InterPro" id="IPR000550">
    <property type="entry name" value="Hppk"/>
</dbReference>
<evidence type="ECO:0000256" key="13">
    <source>
        <dbReference type="RuleBase" id="RU362079"/>
    </source>
</evidence>
<keyword evidence="8" id="KW-0547">Nucleotide-binding</keyword>
<evidence type="ECO:0000256" key="4">
    <source>
        <dbReference type="ARBA" id="ARBA00005051"/>
    </source>
</evidence>
<evidence type="ECO:0000256" key="9">
    <source>
        <dbReference type="ARBA" id="ARBA00022777"/>
    </source>
</evidence>
<dbReference type="CDD" id="cd00483">
    <property type="entry name" value="HPPK"/>
    <property type="match status" value="1"/>
</dbReference>
<evidence type="ECO:0000256" key="12">
    <source>
        <dbReference type="ARBA" id="ARBA00023239"/>
    </source>
</evidence>
<comment type="catalytic activity">
    <reaction evidence="1">
        <text>6-hydroxymethyl-7,8-dihydropterin + ATP = (7,8-dihydropterin-6-yl)methyl diphosphate + AMP + H(+)</text>
        <dbReference type="Rhea" id="RHEA:11412"/>
        <dbReference type="ChEBI" id="CHEBI:15378"/>
        <dbReference type="ChEBI" id="CHEBI:30616"/>
        <dbReference type="ChEBI" id="CHEBI:44841"/>
        <dbReference type="ChEBI" id="CHEBI:72950"/>
        <dbReference type="ChEBI" id="CHEBI:456215"/>
        <dbReference type="EC" id="2.7.6.3"/>
    </reaction>
</comment>
<dbReference type="EC" id="2.7.6.3" evidence="13"/>
<evidence type="ECO:0000256" key="11">
    <source>
        <dbReference type="ARBA" id="ARBA00022909"/>
    </source>
</evidence>
<dbReference type="PANTHER" id="PTHR43071">
    <property type="entry name" value="2-AMINO-4-HYDROXY-6-HYDROXYMETHYLDIHYDROPTERIDINE PYROPHOSPHOKINASE"/>
    <property type="match status" value="1"/>
</dbReference>
<dbReference type="GO" id="GO:0046654">
    <property type="term" value="P:tetrahydrofolate biosynthetic process"/>
    <property type="evidence" value="ECO:0007669"/>
    <property type="project" value="UniProtKB-UniRule"/>
</dbReference>
<dbReference type="Proteomes" id="UP000192569">
    <property type="component" value="Chromosome I"/>
</dbReference>
<dbReference type="SUPFAM" id="SSF55083">
    <property type="entry name" value="6-hydroxymethyl-7,8-dihydropterin pyrophosphokinase, HPPK"/>
    <property type="match status" value="1"/>
</dbReference>
<dbReference type="SUPFAM" id="SSF55620">
    <property type="entry name" value="Tetrahydrobiopterin biosynthesis enzymes-like"/>
    <property type="match status" value="1"/>
</dbReference>
<evidence type="ECO:0000313" key="15">
    <source>
        <dbReference type="EMBL" id="SMB99239.1"/>
    </source>
</evidence>
<comment type="pathway">
    <text evidence="4">Cofactor biosynthesis; tetrahydrofolate biosynthesis; 2-amino-4-hydroxy-6-hydroxymethyl-7,8-dihydropteridine diphosphate from 7,8-dihydroneopterin triphosphate: step 4/4.</text>
</comment>
<dbReference type="OrthoDB" id="9808041at2"/>
<evidence type="ECO:0000256" key="7">
    <source>
        <dbReference type="ARBA" id="ARBA00022679"/>
    </source>
</evidence>
<comment type="catalytic activity">
    <reaction evidence="2 13">
        <text>7,8-dihydroneopterin = 6-hydroxymethyl-7,8-dihydropterin + glycolaldehyde</text>
        <dbReference type="Rhea" id="RHEA:10540"/>
        <dbReference type="ChEBI" id="CHEBI:17001"/>
        <dbReference type="ChEBI" id="CHEBI:17071"/>
        <dbReference type="ChEBI" id="CHEBI:44841"/>
        <dbReference type="EC" id="4.1.2.25"/>
    </reaction>
</comment>
<dbReference type="InterPro" id="IPR035907">
    <property type="entry name" value="Hppk_sf"/>
</dbReference>
<evidence type="ECO:0000259" key="14">
    <source>
        <dbReference type="PROSITE" id="PS00794"/>
    </source>
</evidence>
<evidence type="ECO:0000256" key="6">
    <source>
        <dbReference type="ARBA" id="ARBA00009640"/>
    </source>
</evidence>
<dbReference type="GO" id="GO:0016301">
    <property type="term" value="F:kinase activity"/>
    <property type="evidence" value="ECO:0007669"/>
    <property type="project" value="UniProtKB-KW"/>
</dbReference>
<dbReference type="GO" id="GO:0003848">
    <property type="term" value="F:2-amino-4-hydroxy-6-hydroxymethyldihydropteridine diphosphokinase activity"/>
    <property type="evidence" value="ECO:0007669"/>
    <property type="project" value="UniProtKB-EC"/>
</dbReference>
<accession>A0A1W1W0T4</accession>
<evidence type="ECO:0000313" key="16">
    <source>
        <dbReference type="Proteomes" id="UP000192569"/>
    </source>
</evidence>
<keyword evidence="12 13" id="KW-0456">Lyase</keyword>
<dbReference type="NCBIfam" id="TIGR00525">
    <property type="entry name" value="folB"/>
    <property type="match status" value="1"/>
</dbReference>
<dbReference type="GO" id="GO:0005524">
    <property type="term" value="F:ATP binding"/>
    <property type="evidence" value="ECO:0007669"/>
    <property type="project" value="UniProtKB-KW"/>
</dbReference>
<comment type="similarity">
    <text evidence="5 13">Belongs to the DHNA family.</text>
</comment>
<dbReference type="EMBL" id="LT838272">
    <property type="protein sequence ID" value="SMB99239.1"/>
    <property type="molecule type" value="Genomic_DNA"/>
</dbReference>
<dbReference type="UniPathway" id="UPA00077">
    <property type="reaction ID" value="UER00154"/>
</dbReference>
<comment type="function">
    <text evidence="13">Catalyzes the conversion of 7,8-dihydroneopterin to 6-hydroxymethyl-7,8-dihydropterin.</text>
</comment>
<evidence type="ECO:0000256" key="5">
    <source>
        <dbReference type="ARBA" id="ARBA00005708"/>
    </source>
</evidence>
<name>A0A1W1W0T4_9FIRM</name>
<evidence type="ECO:0000256" key="8">
    <source>
        <dbReference type="ARBA" id="ARBA00022741"/>
    </source>
</evidence>
<feature type="domain" description="7,8-dihydro-6-hydroxymethylpterin-pyrophosphokinase" evidence="14">
    <location>
        <begin position="207"/>
        <end position="218"/>
    </location>
</feature>
<dbReference type="InterPro" id="IPR043133">
    <property type="entry name" value="GTP-CH-I_C/QueF"/>
</dbReference>
<keyword evidence="10" id="KW-0067">ATP-binding</keyword>
<sequence length="282" mass="32416">MDKISLKGMSFYGYHGVLPEEKALGQRFLVDVVLYLDLYPAGHKDSIQESIDYTKIYSLVKHIVEGEKFNLIEALAERIAGKVLEQFKVVQQVTVTVSKPEVPIPGILSGVQVEITRRQLTRVILALGSNIEPKEEYIRQAVRLLHNHPRITVRRTSSLYLTEPVGYKEQDWFLNAVVACETDLSPLELLQETQRIEVMLQRERKIHWGPRTIDIDIILYGQERINLPELIIPHPRAFERSFVLVPLAEVTEEEIYAGKTAKDFLAQLKHPTKVEYYGPLKF</sequence>
<keyword evidence="7" id="KW-0808">Transferase</keyword>
<gene>
    <name evidence="15" type="ORF">SAMN00808754_2810</name>
</gene>
<reference evidence="15 16" key="1">
    <citation type="submission" date="2017-04" db="EMBL/GenBank/DDBJ databases">
        <authorList>
            <person name="Afonso C.L."/>
            <person name="Miller P.J."/>
            <person name="Scott M.A."/>
            <person name="Spackman E."/>
            <person name="Goraichik I."/>
            <person name="Dimitrov K.M."/>
            <person name="Suarez D.L."/>
            <person name="Swayne D.E."/>
        </authorList>
    </citation>
    <scope>NUCLEOTIDE SEQUENCE [LARGE SCALE GENOMIC DNA]</scope>
    <source>
        <strain evidence="15 16">ToBE</strain>
    </source>
</reference>
<dbReference type="GO" id="GO:0004150">
    <property type="term" value="F:dihydroneopterin aldolase activity"/>
    <property type="evidence" value="ECO:0007669"/>
    <property type="project" value="UniProtKB-UniRule"/>
</dbReference>
<evidence type="ECO:0000256" key="1">
    <source>
        <dbReference type="ARBA" id="ARBA00000198"/>
    </source>
</evidence>
<keyword evidence="9 15" id="KW-0418">Kinase</keyword>
<protein>
    <recommendedName>
        <fullName evidence="13">Bifunctional folate synthesis protein</fullName>
    </recommendedName>
    <domain>
        <recommendedName>
            <fullName evidence="13">Dihydroneopterin aldolase</fullName>
            <shortName evidence="13">DHNA</shortName>
            <ecNumber evidence="13">4.1.2.25</ecNumber>
        </recommendedName>
        <alternativeName>
            <fullName evidence="13">7,8-dihydroneopterin aldolase</fullName>
        </alternativeName>
    </domain>
    <domain>
        <recommendedName>
            <fullName evidence="13">2-amino-4-hydroxy-6-hydroxymethyldihydropteridine pyrophosphokinase</fullName>
            <ecNumber evidence="13">2.7.6.3</ecNumber>
        </recommendedName>
        <alternativeName>
            <fullName evidence="13">6-hydroxymethyl-7,8-dihydropterin pyrophosphokinase</fullName>
            <shortName evidence="13">PPPK</shortName>
        </alternativeName>
        <alternativeName>
            <fullName evidence="13">7,8-dihydro-6-hydroxymethylpterin pyrophosphokinase</fullName>
            <shortName evidence="13">HPPK</shortName>
        </alternativeName>
    </domain>
</protein>
<dbReference type="PROSITE" id="PS00794">
    <property type="entry name" value="HPPK"/>
    <property type="match status" value="1"/>
</dbReference>
<dbReference type="Gene3D" id="3.30.70.560">
    <property type="entry name" value="7,8-Dihydro-6-hydroxymethylpterin-pyrophosphokinase HPPK"/>
    <property type="match status" value="1"/>
</dbReference>
<dbReference type="InterPro" id="IPR006156">
    <property type="entry name" value="Dihydroneopterin_aldolase"/>
</dbReference>
<comment type="similarity">
    <text evidence="6">In the N-terminal section; belongs to the DHNA family.</text>
</comment>
<comment type="pathway">
    <text evidence="3 13">Cofactor biosynthesis; tetrahydrofolate biosynthesis; 2-amino-4-hydroxy-6-hydroxymethyl-7,8-dihydropteridine diphosphate from 7,8-dihydroneopterin triphosphate: step 3/4.</text>
</comment>
<dbReference type="Pfam" id="PF01288">
    <property type="entry name" value="HPPK"/>
    <property type="match status" value="1"/>
</dbReference>